<dbReference type="Gene3D" id="3.10.180.10">
    <property type="entry name" value="2,3-Dihydroxybiphenyl 1,2-Dioxygenase, domain 1"/>
    <property type="match status" value="2"/>
</dbReference>
<feature type="domain" description="VOC" evidence="1">
    <location>
        <begin position="136"/>
        <end position="251"/>
    </location>
</feature>
<dbReference type="CDD" id="cd07247">
    <property type="entry name" value="SgaA_N_like"/>
    <property type="match status" value="2"/>
</dbReference>
<dbReference type="InterPro" id="IPR004360">
    <property type="entry name" value="Glyas_Fos-R_dOase_dom"/>
</dbReference>
<protein>
    <submittedName>
        <fullName evidence="2">VOC family protein</fullName>
    </submittedName>
</protein>
<proteinExistence type="predicted"/>
<dbReference type="EMBL" id="JAERTX010000010">
    <property type="protein sequence ID" value="MBM9460718.1"/>
    <property type="molecule type" value="Genomic_DNA"/>
</dbReference>
<dbReference type="Pfam" id="PF00903">
    <property type="entry name" value="Glyoxalase"/>
    <property type="match status" value="2"/>
</dbReference>
<dbReference type="PANTHER" id="PTHR33993">
    <property type="entry name" value="GLYOXALASE-RELATED"/>
    <property type="match status" value="1"/>
</dbReference>
<sequence>MEHTTPGHPCWLELVTPDRDRTVAFYSGLFGWTTTEPVPELGGYSQFQLEGRPLGGLMPEVPGMTGAPGWTVYLATRDAEALATKAEKAGGSVVVAPMALPDLGTMVVVADASGMEHGGWQAGPFAGLDSQERPGDPIWFEAYSRDFTATHDFLRDVFDWTPHLTGDTDEFRYATSDVPETAKAGLMDASGWGEDFAPGWASYIKVDDMDATLTRVAELGGSVTQGPDDTPFGLLAEVADPTGQRVKIMVPPAG</sequence>
<comment type="caution">
    <text evidence="2">The sequence shown here is derived from an EMBL/GenBank/DDBJ whole genome shotgun (WGS) entry which is preliminary data.</text>
</comment>
<dbReference type="PANTHER" id="PTHR33993:SF10">
    <property type="entry name" value="CONSERVED PROTEIN"/>
    <property type="match status" value="1"/>
</dbReference>
<evidence type="ECO:0000313" key="3">
    <source>
        <dbReference type="Proteomes" id="UP000663791"/>
    </source>
</evidence>
<gene>
    <name evidence="2" type="ORF">JK386_12460</name>
</gene>
<name>A0A938Y9Q7_9ACTN</name>
<dbReference type="InterPro" id="IPR052164">
    <property type="entry name" value="Anthracycline_SecMetBiosynth"/>
</dbReference>
<dbReference type="Proteomes" id="UP000663791">
    <property type="component" value="Unassembled WGS sequence"/>
</dbReference>
<dbReference type="InterPro" id="IPR037523">
    <property type="entry name" value="VOC_core"/>
</dbReference>
<dbReference type="PROSITE" id="PS51819">
    <property type="entry name" value="VOC"/>
    <property type="match status" value="2"/>
</dbReference>
<evidence type="ECO:0000259" key="1">
    <source>
        <dbReference type="PROSITE" id="PS51819"/>
    </source>
</evidence>
<dbReference type="RefSeq" id="WP_205292024.1">
    <property type="nucleotide sequence ID" value="NZ_CP074406.1"/>
</dbReference>
<organism evidence="2 3">
    <name type="scientific">Nocardioides faecalis</name>
    <dbReference type="NCBI Taxonomy" id="2803858"/>
    <lineage>
        <taxon>Bacteria</taxon>
        <taxon>Bacillati</taxon>
        <taxon>Actinomycetota</taxon>
        <taxon>Actinomycetes</taxon>
        <taxon>Propionibacteriales</taxon>
        <taxon>Nocardioidaceae</taxon>
        <taxon>Nocardioides</taxon>
    </lineage>
</organism>
<reference evidence="2" key="1">
    <citation type="submission" date="2021-01" db="EMBL/GenBank/DDBJ databases">
        <title>Novel species in genus Nocardioides.</title>
        <authorList>
            <person name="Zhang G."/>
        </authorList>
    </citation>
    <scope>NUCLEOTIDE SEQUENCE</scope>
    <source>
        <strain evidence="2">Zg-536</strain>
    </source>
</reference>
<dbReference type="InterPro" id="IPR029068">
    <property type="entry name" value="Glyas_Bleomycin-R_OHBP_Dase"/>
</dbReference>
<feature type="domain" description="VOC" evidence="1">
    <location>
        <begin position="8"/>
        <end position="122"/>
    </location>
</feature>
<accession>A0A938Y9Q7</accession>
<keyword evidence="3" id="KW-1185">Reference proteome</keyword>
<dbReference type="SUPFAM" id="SSF54593">
    <property type="entry name" value="Glyoxalase/Bleomycin resistance protein/Dihydroxybiphenyl dioxygenase"/>
    <property type="match status" value="2"/>
</dbReference>
<evidence type="ECO:0000313" key="2">
    <source>
        <dbReference type="EMBL" id="MBM9460718.1"/>
    </source>
</evidence>
<dbReference type="AlphaFoldDB" id="A0A938Y9Q7"/>